<comment type="similarity">
    <text evidence="1 10">Belongs to the aldehyde dehydrogenase family.</text>
</comment>
<evidence type="ECO:0000313" key="12">
    <source>
        <dbReference type="EMBL" id="QKF67673.1"/>
    </source>
</evidence>
<evidence type="ECO:0000313" key="13">
    <source>
        <dbReference type="Proteomes" id="UP000503482"/>
    </source>
</evidence>
<dbReference type="PANTHER" id="PTHR42986:SF1">
    <property type="entry name" value="BENZALDEHYDE DEHYDROGENASE YFMT"/>
    <property type="match status" value="1"/>
</dbReference>
<dbReference type="CDD" id="cd07150">
    <property type="entry name" value="ALDH_VaniDH_like"/>
    <property type="match status" value="1"/>
</dbReference>
<evidence type="ECO:0000259" key="11">
    <source>
        <dbReference type="Pfam" id="PF00171"/>
    </source>
</evidence>
<dbReference type="GO" id="GO:0018485">
    <property type="term" value="F:salicylaldehyde dehydrogenase (NAD+) activity"/>
    <property type="evidence" value="ECO:0007669"/>
    <property type="project" value="UniProtKB-EC"/>
</dbReference>
<name>A0AAE7E3W7_9BACT</name>
<gene>
    <name evidence="12" type="primary">ligV</name>
    <name evidence="12" type="ORF">AVENP_2145</name>
</gene>
<evidence type="ECO:0000256" key="5">
    <source>
        <dbReference type="ARBA" id="ARBA00035632"/>
    </source>
</evidence>
<evidence type="ECO:0000256" key="7">
    <source>
        <dbReference type="ARBA" id="ARBA00066992"/>
    </source>
</evidence>
<keyword evidence="2" id="KW-0058">Aromatic hydrocarbons catabolism</keyword>
<keyword evidence="4" id="KW-0520">NAD</keyword>
<evidence type="ECO:0000256" key="4">
    <source>
        <dbReference type="ARBA" id="ARBA00023027"/>
    </source>
</evidence>
<protein>
    <recommendedName>
        <fullName evidence="8">Salicylaldehyde dehydrogenase</fullName>
        <ecNumber evidence="7">1.2.1.65</ecNumber>
    </recommendedName>
</protein>
<evidence type="ECO:0000256" key="9">
    <source>
        <dbReference type="PROSITE-ProRule" id="PRU10007"/>
    </source>
</evidence>
<dbReference type="InterPro" id="IPR015590">
    <property type="entry name" value="Aldehyde_DH_dom"/>
</dbReference>
<dbReference type="Pfam" id="PF00171">
    <property type="entry name" value="Aldedh"/>
    <property type="match status" value="1"/>
</dbReference>
<comment type="pathway">
    <text evidence="5">Aromatic compound metabolism; naphthalene degradation.</text>
</comment>
<dbReference type="RefSeq" id="WP_128359422.1">
    <property type="nucleotide sequence ID" value="NZ_CP053840.1"/>
</dbReference>
<evidence type="ECO:0000256" key="8">
    <source>
        <dbReference type="ARBA" id="ARBA00070319"/>
    </source>
</evidence>
<proteinExistence type="inferred from homology"/>
<evidence type="ECO:0000256" key="1">
    <source>
        <dbReference type="ARBA" id="ARBA00009986"/>
    </source>
</evidence>
<dbReference type="FunFam" id="3.40.605.10:FF:000007">
    <property type="entry name" value="NAD/NADP-dependent betaine aldehyde dehydrogenase"/>
    <property type="match status" value="1"/>
</dbReference>
<evidence type="ECO:0000256" key="10">
    <source>
        <dbReference type="RuleBase" id="RU003345"/>
    </source>
</evidence>
<dbReference type="FunFam" id="3.40.309.10:FF:000010">
    <property type="entry name" value="Gamma-aminobutyraldehyde dehydrogenase"/>
    <property type="match status" value="1"/>
</dbReference>
<organism evidence="12 13">
    <name type="scientific">Arcobacter venerupis</name>
    <dbReference type="NCBI Taxonomy" id="1054033"/>
    <lineage>
        <taxon>Bacteria</taxon>
        <taxon>Pseudomonadati</taxon>
        <taxon>Campylobacterota</taxon>
        <taxon>Epsilonproteobacteria</taxon>
        <taxon>Campylobacterales</taxon>
        <taxon>Arcobacteraceae</taxon>
        <taxon>Arcobacter</taxon>
    </lineage>
</organism>
<dbReference type="PANTHER" id="PTHR42986">
    <property type="entry name" value="BENZALDEHYDE DEHYDROGENASE YFMT"/>
    <property type="match status" value="1"/>
</dbReference>
<dbReference type="EMBL" id="CP053840">
    <property type="protein sequence ID" value="QKF67673.1"/>
    <property type="molecule type" value="Genomic_DNA"/>
</dbReference>
<dbReference type="KEGG" id="avp:AVENP_2145"/>
<dbReference type="EC" id="1.2.1.65" evidence="7"/>
<feature type="domain" description="Aldehyde dehydrogenase" evidence="11">
    <location>
        <begin position="12"/>
        <end position="469"/>
    </location>
</feature>
<accession>A0AAE7E3W7</accession>
<keyword evidence="3 10" id="KW-0560">Oxidoreductase</keyword>
<keyword evidence="13" id="KW-1185">Reference proteome</keyword>
<dbReference type="PROSITE" id="PS00070">
    <property type="entry name" value="ALDEHYDE_DEHYDR_CYS"/>
    <property type="match status" value="1"/>
</dbReference>
<evidence type="ECO:0000256" key="2">
    <source>
        <dbReference type="ARBA" id="ARBA00022797"/>
    </source>
</evidence>
<feature type="active site" evidence="9">
    <location>
        <position position="248"/>
    </location>
</feature>
<dbReference type="InterPro" id="IPR016161">
    <property type="entry name" value="Ald_DH/histidinol_DH"/>
</dbReference>
<dbReference type="PROSITE" id="PS00687">
    <property type="entry name" value="ALDEHYDE_DEHYDR_GLU"/>
    <property type="match status" value="1"/>
</dbReference>
<dbReference type="Gene3D" id="3.40.309.10">
    <property type="entry name" value="Aldehyde Dehydrogenase, Chain A, domain 2"/>
    <property type="match status" value="1"/>
</dbReference>
<dbReference type="InterPro" id="IPR029510">
    <property type="entry name" value="Ald_DH_CS_GLU"/>
</dbReference>
<dbReference type="InterPro" id="IPR016160">
    <property type="entry name" value="Ald_DH_CS_CYS"/>
</dbReference>
<dbReference type="SUPFAM" id="SSF53720">
    <property type="entry name" value="ALDH-like"/>
    <property type="match status" value="1"/>
</dbReference>
<reference evidence="12 13" key="1">
    <citation type="submission" date="2020-05" db="EMBL/GenBank/DDBJ databases">
        <title>Complete genome sequencing of Campylobacter and Arcobacter type strains.</title>
        <authorList>
            <person name="Miller W.G."/>
            <person name="Yee E."/>
        </authorList>
    </citation>
    <scope>NUCLEOTIDE SEQUENCE [LARGE SCALE GENOMIC DNA]</scope>
    <source>
        <strain evidence="12 13">LMG 26156</strain>
    </source>
</reference>
<dbReference type="Gene3D" id="3.40.605.10">
    <property type="entry name" value="Aldehyde Dehydrogenase, Chain A, domain 1"/>
    <property type="match status" value="1"/>
</dbReference>
<evidence type="ECO:0000256" key="6">
    <source>
        <dbReference type="ARBA" id="ARBA00050596"/>
    </source>
</evidence>
<dbReference type="InterPro" id="IPR016163">
    <property type="entry name" value="Ald_DH_C"/>
</dbReference>
<dbReference type="AlphaFoldDB" id="A0AAE7E3W7"/>
<comment type="catalytic activity">
    <reaction evidence="6">
        <text>salicylaldehyde + NAD(+) + H2O = salicylate + NADH + 2 H(+)</text>
        <dbReference type="Rhea" id="RHEA:18537"/>
        <dbReference type="ChEBI" id="CHEBI:15377"/>
        <dbReference type="ChEBI" id="CHEBI:15378"/>
        <dbReference type="ChEBI" id="CHEBI:16008"/>
        <dbReference type="ChEBI" id="CHEBI:30762"/>
        <dbReference type="ChEBI" id="CHEBI:57540"/>
        <dbReference type="ChEBI" id="CHEBI:57945"/>
        <dbReference type="EC" id="1.2.1.65"/>
    </reaction>
</comment>
<sequence>MKEYKLFINGEYVSSSTNTLIDDISPSTGKAFAKIHMASAEDIEAAIDAANKAYKLWSKTAPKEREAILNKAADIFERRSDEIREILATESGSAFGKAMFEMGLVADIIRTAAGEAIRVSGQTHATNHPGMLSYSIRRPLGVVAGISPFNVPMGLASKKFAFAMAAGNTFVLKPSSSTAICGLIFGEIFKEAGLPDGVFNVIPCSSSVLGETFQKDRRVKMITFTGSTEVGRKIAGSAAQNLTKCTVELGGKSPLIILNDADVDFAVDTAAFGVFIHQGQICMAGSKIIVEAGLYDEFCEKFTQKVKNLKVGDPLEPTTIIGPLIEEAQCAFIDGLVEDAISKGAKVLTGYSHEGCFYQPTLLSGVTDNMRIFQEEVFGPVATVLKAENIDHAILMANDTVYGLSSAVVTKDLANAMKLSEEIEAGMVHINGPTIMDEAHIPFGGTKDSGMGREGGHFSIEEMTELKWVTVEASGNRHYPF</sequence>
<evidence type="ECO:0000256" key="3">
    <source>
        <dbReference type="ARBA" id="ARBA00023002"/>
    </source>
</evidence>
<dbReference type="Proteomes" id="UP000503482">
    <property type="component" value="Chromosome"/>
</dbReference>
<dbReference type="InterPro" id="IPR016162">
    <property type="entry name" value="Ald_DH_N"/>
</dbReference>